<dbReference type="CDD" id="cd07438">
    <property type="entry name" value="PHP_HisPPase_AMP"/>
    <property type="match status" value="1"/>
</dbReference>
<dbReference type="PANTHER" id="PTHR42924">
    <property type="entry name" value="EXONUCLEASE"/>
    <property type="match status" value="1"/>
</dbReference>
<evidence type="ECO:0000259" key="1">
    <source>
        <dbReference type="SMART" id="SM00481"/>
    </source>
</evidence>
<evidence type="ECO:0000313" key="2">
    <source>
        <dbReference type="EMBL" id="MFC4364201.1"/>
    </source>
</evidence>
<protein>
    <submittedName>
        <fullName evidence="2">PHP domain-containing protein</fullName>
    </submittedName>
</protein>
<dbReference type="SUPFAM" id="SSF89550">
    <property type="entry name" value="PHP domain-like"/>
    <property type="match status" value="1"/>
</dbReference>
<dbReference type="RefSeq" id="WP_290262498.1">
    <property type="nucleotide sequence ID" value="NZ_JAUFQG010000004.1"/>
</dbReference>
<keyword evidence="3" id="KW-1185">Reference proteome</keyword>
<dbReference type="PANTHER" id="PTHR42924:SF3">
    <property type="entry name" value="POLYMERASE_HISTIDINOL PHOSPHATASE N-TERMINAL DOMAIN-CONTAINING PROTEIN"/>
    <property type="match status" value="1"/>
</dbReference>
<organism evidence="2 3">
    <name type="scientific">Simiduia curdlanivorans</name>
    <dbReference type="NCBI Taxonomy" id="1492769"/>
    <lineage>
        <taxon>Bacteria</taxon>
        <taxon>Pseudomonadati</taxon>
        <taxon>Pseudomonadota</taxon>
        <taxon>Gammaproteobacteria</taxon>
        <taxon>Cellvibrionales</taxon>
        <taxon>Cellvibrionaceae</taxon>
        <taxon>Simiduia</taxon>
    </lineage>
</organism>
<dbReference type="EMBL" id="JBHSCX010000021">
    <property type="protein sequence ID" value="MFC4364201.1"/>
    <property type="molecule type" value="Genomic_DNA"/>
</dbReference>
<dbReference type="InterPro" id="IPR052018">
    <property type="entry name" value="PHP_domain"/>
</dbReference>
<dbReference type="Proteomes" id="UP001595840">
    <property type="component" value="Unassembled WGS sequence"/>
</dbReference>
<sequence length="313" mass="33016">MGHTLLNGKMGARLSPFAVWFNPEGAIITRLFDLHTHTLASDGILSAEALLSRASLKGVNVLALTDHDTLDAIPAARQAAAAVGVTLIAGIEVSSQWRGRGIHVVGLALDTEASSLREAVAQMAETRELRAVAIARALAKAGLSDEQGILAKAREQAGSGSIGRPHFARALVAMGKVTSMNMAFKRYLGSGKPGDVKQHFPELADAVALIVAAGGVAVLAHPLKYDLTRTKLCELMADFRAAGGAAVELISGYQEPKATQDLARLINQFELCASQGSDFHMPDQPWQELGCTGVMPDSVKPVWQLPAIATLLS</sequence>
<dbReference type="InterPro" id="IPR016195">
    <property type="entry name" value="Pol/histidinol_Pase-like"/>
</dbReference>
<reference evidence="3" key="1">
    <citation type="journal article" date="2019" name="Int. J. Syst. Evol. Microbiol.">
        <title>The Global Catalogue of Microorganisms (GCM) 10K type strain sequencing project: providing services to taxonomists for standard genome sequencing and annotation.</title>
        <authorList>
            <consortium name="The Broad Institute Genomics Platform"/>
            <consortium name="The Broad Institute Genome Sequencing Center for Infectious Disease"/>
            <person name="Wu L."/>
            <person name="Ma J."/>
        </authorList>
    </citation>
    <scope>NUCLEOTIDE SEQUENCE [LARGE SCALE GENOMIC DNA]</scope>
    <source>
        <strain evidence="3">CECT 8570</strain>
    </source>
</reference>
<proteinExistence type="predicted"/>
<comment type="caution">
    <text evidence="2">The sequence shown here is derived from an EMBL/GenBank/DDBJ whole genome shotgun (WGS) entry which is preliminary data.</text>
</comment>
<dbReference type="Gene3D" id="3.20.20.140">
    <property type="entry name" value="Metal-dependent hydrolases"/>
    <property type="match status" value="1"/>
</dbReference>
<dbReference type="Pfam" id="PF02811">
    <property type="entry name" value="PHP"/>
    <property type="match status" value="1"/>
</dbReference>
<name>A0ABV8V8F2_9GAMM</name>
<evidence type="ECO:0000313" key="3">
    <source>
        <dbReference type="Proteomes" id="UP001595840"/>
    </source>
</evidence>
<feature type="domain" description="Polymerase/histidinol phosphatase N-terminal" evidence="1">
    <location>
        <begin position="32"/>
        <end position="97"/>
    </location>
</feature>
<accession>A0ABV8V8F2</accession>
<gene>
    <name evidence="2" type="ORF">ACFOX3_17965</name>
</gene>
<dbReference type="SMART" id="SM00481">
    <property type="entry name" value="POLIIIAc"/>
    <property type="match status" value="1"/>
</dbReference>
<dbReference type="InterPro" id="IPR004013">
    <property type="entry name" value="PHP_dom"/>
</dbReference>
<dbReference type="Gene3D" id="1.10.150.650">
    <property type="match status" value="1"/>
</dbReference>
<dbReference type="InterPro" id="IPR003141">
    <property type="entry name" value="Pol/His_phosphatase_N"/>
</dbReference>